<name>A0ABD1MMM5_9FABA</name>
<feature type="region of interest" description="Disordered" evidence="1">
    <location>
        <begin position="98"/>
        <end position="136"/>
    </location>
</feature>
<keyword evidence="3" id="KW-1185">Reference proteome</keyword>
<comment type="caution">
    <text evidence="2">The sequence shown here is derived from an EMBL/GenBank/DDBJ whole genome shotgun (WGS) entry which is preliminary data.</text>
</comment>
<evidence type="ECO:0000313" key="2">
    <source>
        <dbReference type="EMBL" id="KAL2337058.1"/>
    </source>
</evidence>
<dbReference type="Proteomes" id="UP001603857">
    <property type="component" value="Unassembled WGS sequence"/>
</dbReference>
<proteinExistence type="predicted"/>
<dbReference type="InterPro" id="IPR040249">
    <property type="entry name" value="Ricin_B-like_lectin_EULS3-like"/>
</dbReference>
<dbReference type="AlphaFoldDB" id="A0ABD1MMM5"/>
<gene>
    <name evidence="2" type="ORF">Fmac_011504</name>
</gene>
<organism evidence="2 3">
    <name type="scientific">Flemingia macrophylla</name>
    <dbReference type="NCBI Taxonomy" id="520843"/>
    <lineage>
        <taxon>Eukaryota</taxon>
        <taxon>Viridiplantae</taxon>
        <taxon>Streptophyta</taxon>
        <taxon>Embryophyta</taxon>
        <taxon>Tracheophyta</taxon>
        <taxon>Spermatophyta</taxon>
        <taxon>Magnoliopsida</taxon>
        <taxon>eudicotyledons</taxon>
        <taxon>Gunneridae</taxon>
        <taxon>Pentapetalae</taxon>
        <taxon>rosids</taxon>
        <taxon>fabids</taxon>
        <taxon>Fabales</taxon>
        <taxon>Fabaceae</taxon>
        <taxon>Papilionoideae</taxon>
        <taxon>50 kb inversion clade</taxon>
        <taxon>NPAAA clade</taxon>
        <taxon>indigoferoid/millettioid clade</taxon>
        <taxon>Phaseoleae</taxon>
        <taxon>Flemingia</taxon>
    </lineage>
</organism>
<dbReference type="PANTHER" id="PTHR31257">
    <property type="entry name" value="RICIN B-LIKE LECTIN EULS3"/>
    <property type="match status" value="1"/>
</dbReference>
<dbReference type="PANTHER" id="PTHR31257:SF2">
    <property type="entry name" value="RICIN B-LIKE LECTIN EULS3"/>
    <property type="match status" value="1"/>
</dbReference>
<evidence type="ECO:0000256" key="1">
    <source>
        <dbReference type="SAM" id="MobiDB-lite"/>
    </source>
</evidence>
<reference evidence="2 3" key="1">
    <citation type="submission" date="2024-08" db="EMBL/GenBank/DDBJ databases">
        <title>Insights into the chromosomal genome structure of Flemingia macrophylla.</title>
        <authorList>
            <person name="Ding Y."/>
            <person name="Zhao Y."/>
            <person name="Bi W."/>
            <person name="Wu M."/>
            <person name="Zhao G."/>
            <person name="Gong Y."/>
            <person name="Li W."/>
            <person name="Zhang P."/>
        </authorList>
    </citation>
    <scope>NUCLEOTIDE SEQUENCE [LARGE SCALE GENOMIC DNA]</scope>
    <source>
        <strain evidence="2">DYQJB</strain>
        <tissue evidence="2">Leaf</tissue>
    </source>
</reference>
<dbReference type="EMBL" id="JBGMDY010000004">
    <property type="protein sequence ID" value="KAL2337058.1"/>
    <property type="molecule type" value="Genomic_DNA"/>
</dbReference>
<sequence>MSHHHTPHFPFSSHNAPSATVAATTTTTIHHVSHTIISSKPIVRVFTKADSNFSLTILRGEVILAPSDPTNEYQHWYKDEKFSTTVKDEEGCPTFSLINKGTGEASKHSIGATHPVSDQGSVLTNGTNSQREEGCG</sequence>
<accession>A0ABD1MMM5</accession>
<protein>
    <submittedName>
        <fullName evidence="2">Uncharacterized protein</fullName>
    </submittedName>
</protein>
<feature type="compositionally biased region" description="Polar residues" evidence="1">
    <location>
        <begin position="116"/>
        <end position="129"/>
    </location>
</feature>
<evidence type="ECO:0000313" key="3">
    <source>
        <dbReference type="Proteomes" id="UP001603857"/>
    </source>
</evidence>